<evidence type="ECO:0000256" key="1">
    <source>
        <dbReference type="ARBA" id="ARBA00001946"/>
    </source>
</evidence>
<dbReference type="Proteomes" id="UP001310890">
    <property type="component" value="Unassembled WGS sequence"/>
</dbReference>
<dbReference type="PANTHER" id="PTHR35201">
    <property type="entry name" value="TERPENE SYNTHASE"/>
    <property type="match status" value="1"/>
</dbReference>
<dbReference type="Gene3D" id="1.10.600.10">
    <property type="entry name" value="Farnesyl Diphosphate Synthase"/>
    <property type="match status" value="1"/>
</dbReference>
<dbReference type="AlphaFoldDB" id="A0AAN7YFS8"/>
<evidence type="ECO:0000256" key="3">
    <source>
        <dbReference type="ARBA" id="ARBA00022842"/>
    </source>
</evidence>
<comment type="cofactor">
    <cofactor evidence="1 4">
        <name>Mg(2+)</name>
        <dbReference type="ChEBI" id="CHEBI:18420"/>
    </cofactor>
</comment>
<evidence type="ECO:0000313" key="6">
    <source>
        <dbReference type="Proteomes" id="UP001310890"/>
    </source>
</evidence>
<dbReference type="InterPro" id="IPR008949">
    <property type="entry name" value="Isoprenoid_synthase_dom_sf"/>
</dbReference>
<reference evidence="5" key="1">
    <citation type="submission" date="2023-08" db="EMBL/GenBank/DDBJ databases">
        <title>Black Yeasts Isolated from many extreme environments.</title>
        <authorList>
            <person name="Coleine C."/>
            <person name="Stajich J.E."/>
            <person name="Selbmann L."/>
        </authorList>
    </citation>
    <scope>NUCLEOTIDE SEQUENCE</scope>
    <source>
        <strain evidence="5">CCFEE 5401</strain>
    </source>
</reference>
<dbReference type="InterPro" id="IPR034686">
    <property type="entry name" value="Terpene_cyclase-like_2"/>
</dbReference>
<evidence type="ECO:0000313" key="5">
    <source>
        <dbReference type="EMBL" id="KAK5105663.1"/>
    </source>
</evidence>
<comment type="caution">
    <text evidence="5">The sequence shown here is derived from an EMBL/GenBank/DDBJ whole genome shotgun (WGS) entry which is preliminary data.</text>
</comment>
<dbReference type="EMBL" id="JAVRRL010000175">
    <property type="protein sequence ID" value="KAK5105663.1"/>
    <property type="molecule type" value="Genomic_DNA"/>
</dbReference>
<dbReference type="Pfam" id="PF19086">
    <property type="entry name" value="Terpene_syn_C_2"/>
    <property type="match status" value="1"/>
</dbReference>
<organism evidence="5 6">
    <name type="scientific">Meristemomyces frigidus</name>
    <dbReference type="NCBI Taxonomy" id="1508187"/>
    <lineage>
        <taxon>Eukaryota</taxon>
        <taxon>Fungi</taxon>
        <taxon>Dikarya</taxon>
        <taxon>Ascomycota</taxon>
        <taxon>Pezizomycotina</taxon>
        <taxon>Dothideomycetes</taxon>
        <taxon>Dothideomycetidae</taxon>
        <taxon>Mycosphaerellales</taxon>
        <taxon>Teratosphaeriaceae</taxon>
        <taxon>Meristemomyces</taxon>
    </lineage>
</organism>
<accession>A0AAN7YFS8</accession>
<keyword evidence="4" id="KW-0479">Metal-binding</keyword>
<proteinExistence type="inferred from homology"/>
<sequence>MGHHITLPADIYQTPAIEKLHKSAIDMILLHNDMLSYYEAESEDVHHNMIAAHRRNGFEAQAAVDHVADNIDIYHQELSLAANELKSRYRSQELQGRVSRYVHGVENVIKANLYWNSRSKQFFPKDVKGCLPQSCEINILLDPSH</sequence>
<dbReference type="GO" id="GO:0010333">
    <property type="term" value="F:terpene synthase activity"/>
    <property type="evidence" value="ECO:0007669"/>
    <property type="project" value="InterPro"/>
</dbReference>
<keyword evidence="3 4" id="KW-0460">Magnesium</keyword>
<name>A0AAN7YFS8_9PEZI</name>
<evidence type="ECO:0000256" key="2">
    <source>
        <dbReference type="ARBA" id="ARBA00006333"/>
    </source>
</evidence>
<keyword evidence="4" id="KW-0456">Lyase</keyword>
<comment type="similarity">
    <text evidence="2 4">Belongs to the terpene synthase family.</text>
</comment>
<dbReference type="GO" id="GO:0046872">
    <property type="term" value="F:metal ion binding"/>
    <property type="evidence" value="ECO:0007669"/>
    <property type="project" value="UniProtKB-KW"/>
</dbReference>
<dbReference type="GO" id="GO:0008299">
    <property type="term" value="P:isoprenoid biosynthetic process"/>
    <property type="evidence" value="ECO:0007669"/>
    <property type="project" value="UniProtKB-ARBA"/>
</dbReference>
<dbReference type="EC" id="4.2.3.-" evidence="4"/>
<dbReference type="PANTHER" id="PTHR35201:SF4">
    <property type="entry name" value="BETA-PINACENE SYNTHASE-RELATED"/>
    <property type="match status" value="1"/>
</dbReference>
<gene>
    <name evidence="5" type="ORF">LTR62_002504</name>
</gene>
<evidence type="ECO:0000256" key="4">
    <source>
        <dbReference type="RuleBase" id="RU366034"/>
    </source>
</evidence>
<protein>
    <recommendedName>
        <fullName evidence="4">Terpene synthase</fullName>
        <ecNumber evidence="4">4.2.3.-</ecNumber>
    </recommendedName>
</protein>
<dbReference type="SUPFAM" id="SSF48576">
    <property type="entry name" value="Terpenoid synthases"/>
    <property type="match status" value="1"/>
</dbReference>